<reference evidence="3" key="2">
    <citation type="submission" date="2016-10" db="EMBL/GenBank/DDBJ databases">
        <authorList>
            <person name="Varghese N."/>
            <person name="Submissions S."/>
        </authorList>
    </citation>
    <scope>NUCLEOTIDE SEQUENCE [LARGE SCALE GENOMIC DNA]</scope>
    <source>
        <strain evidence="3">DSM 17908</strain>
    </source>
</reference>
<evidence type="ECO:0000313" key="4">
    <source>
        <dbReference type="Proteomes" id="UP000224607"/>
    </source>
</evidence>
<protein>
    <submittedName>
        <fullName evidence="2">Uncharacterized protein</fullName>
    </submittedName>
</protein>
<dbReference type="Proteomes" id="UP000198919">
    <property type="component" value="Unassembled WGS sequence"/>
</dbReference>
<reference evidence="2" key="1">
    <citation type="submission" date="2016-10" db="EMBL/GenBank/DDBJ databases">
        <authorList>
            <person name="de Groot N.N."/>
        </authorList>
    </citation>
    <scope>NUCLEOTIDE SEQUENCE [LARGE SCALE GENOMIC DNA]</scope>
    <source>
        <strain evidence="2">DSM 17908</strain>
    </source>
</reference>
<evidence type="ECO:0000313" key="2">
    <source>
        <dbReference type="EMBL" id="SFI59843.1"/>
    </source>
</evidence>
<dbReference type="EMBL" id="FORG01000002">
    <property type="protein sequence ID" value="SFI59843.1"/>
    <property type="molecule type" value="Genomic_DNA"/>
</dbReference>
<dbReference type="AlphaFoldDB" id="A0A1I3JHT9"/>
<reference evidence="1 4" key="3">
    <citation type="journal article" date="2017" name="Nat. Microbiol.">
        <title>Natural product diversity associated with the nematode symbionts Photorhabdus and Xenorhabdus.</title>
        <authorList>
            <person name="Tobias N.J."/>
            <person name="Wolff H."/>
            <person name="Djahanschiri B."/>
            <person name="Grundmann F."/>
            <person name="Kronenwerth M."/>
            <person name="Shi Y.M."/>
            <person name="Simonyi S."/>
            <person name="Grun P."/>
            <person name="Shapiro-Ilan D."/>
            <person name="Pidot S.J."/>
            <person name="Stinear T.P."/>
            <person name="Ebersberger I."/>
            <person name="Bode H.B."/>
        </authorList>
    </citation>
    <scope>NUCLEOTIDE SEQUENCE [LARGE SCALE GENOMIC DNA]</scope>
    <source>
        <strain evidence="1 4">DSM 17908</strain>
    </source>
</reference>
<sequence>MDKIRWELSRFNVFFTGKYNTIYDVEEDINTLYGSSNFSGLDSVDWFLLNKKNNNLSFVLLSVPSSFCNDEQDFEQFEIERLIHLELDDCIHNFVKKVIMQEKAFFSLKRNQLIVSSNISSAFYKVKISDDLYFLLNSERDYVGFLLENSTENIVGYSSPVNNTLFNELLLRMMNLCNDKAYDAMDDQDEKYLIMLNELEKDCLSEQHRDARISEIRIFIKNSKSTFYDIDEDND</sequence>
<name>A0A1I3JHT9_9GAMM</name>
<dbReference type="EMBL" id="NITY01000001">
    <property type="protein sequence ID" value="PHM46215.1"/>
    <property type="molecule type" value="Genomic_DNA"/>
</dbReference>
<evidence type="ECO:0000313" key="3">
    <source>
        <dbReference type="Proteomes" id="UP000198919"/>
    </source>
</evidence>
<evidence type="ECO:0000313" key="1">
    <source>
        <dbReference type="EMBL" id="PHM46215.1"/>
    </source>
</evidence>
<organism evidence="2 3">
    <name type="scientific">Xenorhabdus mauleonii</name>
    <dbReference type="NCBI Taxonomy" id="351675"/>
    <lineage>
        <taxon>Bacteria</taxon>
        <taxon>Pseudomonadati</taxon>
        <taxon>Pseudomonadota</taxon>
        <taxon>Gammaproteobacteria</taxon>
        <taxon>Enterobacterales</taxon>
        <taxon>Morganellaceae</taxon>
        <taxon>Xenorhabdus</taxon>
    </lineage>
</organism>
<dbReference type="Proteomes" id="UP000224607">
    <property type="component" value="Unassembled WGS sequence"/>
</dbReference>
<proteinExistence type="predicted"/>
<dbReference type="OrthoDB" id="6425033at2"/>
<keyword evidence="4" id="KW-1185">Reference proteome</keyword>
<accession>A0A1I3JHT9</accession>
<gene>
    <name evidence="2" type="ORF">SAMN05421680_102216</name>
    <name evidence="1" type="ORF">Xmau_00621</name>
</gene>
<dbReference type="RefSeq" id="WP_092507699.1">
    <property type="nucleotide sequence ID" value="NZ_CAWNQB010000001.1"/>
</dbReference>